<sequence length="220" mass="24884">MSQHAESPQDKPARVKAPRRTQAERREETKRRILDAAAHVLRTKGYAGFRISEVASLAQVSRGAQTHHYPTKDSLLLAALEEIYSTTREQSLARIASLKPEDDIIAAIQEDGVNFFLSPHFSMALSLINVGDGNTELSHELRRLSLENRRLLDQAWAAALVKRGIPREMAGIILSSTYCLYRGLAVRQLIHSDSEHIQKVSAFWHDMLRDQLQRMLPDTH</sequence>
<dbReference type="EMBL" id="JN379031">
    <property type="protein sequence ID" value="AEO27351.1"/>
    <property type="molecule type" value="Genomic_DNA"/>
</dbReference>
<evidence type="ECO:0000256" key="2">
    <source>
        <dbReference type="PROSITE-ProRule" id="PRU00335"/>
    </source>
</evidence>
<accession>G3LGV8</accession>
<evidence type="ECO:0000313" key="5">
    <source>
        <dbReference type="EMBL" id="AEO27351.1"/>
    </source>
</evidence>
<proteinExistence type="predicted"/>
<dbReference type="GO" id="GO:0003700">
    <property type="term" value="F:DNA-binding transcription factor activity"/>
    <property type="evidence" value="ECO:0007669"/>
    <property type="project" value="TreeGrafter"/>
</dbReference>
<feature type="compositionally biased region" description="Basic and acidic residues" evidence="3">
    <location>
        <begin position="21"/>
        <end position="30"/>
    </location>
</feature>
<evidence type="ECO:0000256" key="1">
    <source>
        <dbReference type="ARBA" id="ARBA00023125"/>
    </source>
</evidence>
<dbReference type="PROSITE" id="PS50977">
    <property type="entry name" value="HTH_TETR_2"/>
    <property type="match status" value="1"/>
</dbReference>
<dbReference type="InterPro" id="IPR001647">
    <property type="entry name" value="HTH_TetR"/>
</dbReference>
<keyword evidence="1 2" id="KW-0238">DNA-binding</keyword>
<dbReference type="PRINTS" id="PR00455">
    <property type="entry name" value="HTHTETR"/>
</dbReference>
<protein>
    <submittedName>
        <fullName evidence="5">CmtI</fullName>
    </submittedName>
</protein>
<dbReference type="SUPFAM" id="SSF46689">
    <property type="entry name" value="Homeodomain-like"/>
    <property type="match status" value="1"/>
</dbReference>
<dbReference type="PANTHER" id="PTHR30055">
    <property type="entry name" value="HTH-TYPE TRANSCRIPTIONAL REGULATOR RUTR"/>
    <property type="match status" value="1"/>
</dbReference>
<dbReference type="PANTHER" id="PTHR30055:SF226">
    <property type="entry name" value="HTH-TYPE TRANSCRIPTIONAL REGULATOR PKSA"/>
    <property type="match status" value="1"/>
</dbReference>
<dbReference type="InterPro" id="IPR009057">
    <property type="entry name" value="Homeodomain-like_sf"/>
</dbReference>
<dbReference type="GO" id="GO:0000976">
    <property type="term" value="F:transcription cis-regulatory region binding"/>
    <property type="evidence" value="ECO:0007669"/>
    <property type="project" value="TreeGrafter"/>
</dbReference>
<feature type="DNA-binding region" description="H-T-H motif" evidence="2">
    <location>
        <begin position="50"/>
        <end position="69"/>
    </location>
</feature>
<reference evidence="5" key="1">
    <citation type="submission" date="2011-07" db="EMBL/GenBank/DDBJ databases">
        <title>Biodegradation of r-limonene and other terpenes by Pseudomonas sp. strain 19-rlim.</title>
        <authorList>
            <person name="Eaton R.W."/>
        </authorList>
    </citation>
    <scope>NUCLEOTIDE SEQUENCE</scope>
    <source>
        <strain evidence="5">19-rlim</strain>
    </source>
</reference>
<evidence type="ECO:0000256" key="3">
    <source>
        <dbReference type="SAM" id="MobiDB-lite"/>
    </source>
</evidence>
<name>G3LGV8_9PSED</name>
<feature type="domain" description="HTH tetR-type" evidence="4">
    <location>
        <begin position="27"/>
        <end position="87"/>
    </location>
</feature>
<feature type="region of interest" description="Disordered" evidence="3">
    <location>
        <begin position="1"/>
        <end position="30"/>
    </location>
</feature>
<dbReference type="Gene3D" id="1.10.357.10">
    <property type="entry name" value="Tetracycline Repressor, domain 2"/>
    <property type="match status" value="1"/>
</dbReference>
<organism evidence="5">
    <name type="scientific">Pseudomonas sp. 19-rlim</name>
    <dbReference type="NCBI Taxonomy" id="1084570"/>
    <lineage>
        <taxon>Bacteria</taxon>
        <taxon>Pseudomonadati</taxon>
        <taxon>Pseudomonadota</taxon>
        <taxon>Gammaproteobacteria</taxon>
        <taxon>Pseudomonadales</taxon>
        <taxon>Pseudomonadaceae</taxon>
        <taxon>Pseudomonas</taxon>
    </lineage>
</organism>
<dbReference type="Pfam" id="PF00440">
    <property type="entry name" value="TetR_N"/>
    <property type="match status" value="1"/>
</dbReference>
<evidence type="ECO:0000259" key="4">
    <source>
        <dbReference type="PROSITE" id="PS50977"/>
    </source>
</evidence>
<dbReference type="AlphaFoldDB" id="G3LGV8"/>
<dbReference type="InterPro" id="IPR050109">
    <property type="entry name" value="HTH-type_TetR-like_transc_reg"/>
</dbReference>